<accession>A0A1Y4LFZ4</accession>
<protein>
    <recommendedName>
        <fullName evidence="10">Methylenetetrahydrofolate--tRNA-(uracil-5-)-methyltransferase TrmFO</fullName>
        <ecNumber evidence="10">2.1.1.74</ecNumber>
    </recommendedName>
    <alternativeName>
        <fullName evidence="10">Folate-dependent tRNA (uracil-5-)-methyltransferase</fullName>
    </alternativeName>
    <alternativeName>
        <fullName evidence="10">Folate-dependent tRNA(M-5-U54)-methyltransferase</fullName>
    </alternativeName>
</protein>
<reference evidence="13" key="1">
    <citation type="submission" date="2017-04" db="EMBL/GenBank/DDBJ databases">
        <title>Function of individual gut microbiota members based on whole genome sequencing of pure cultures obtained from chicken caecum.</title>
        <authorList>
            <person name="Medvecky M."/>
            <person name="Cejkova D."/>
            <person name="Polansky O."/>
            <person name="Karasova D."/>
            <person name="Kubasova T."/>
            <person name="Cizek A."/>
            <person name="Rychlik I."/>
        </authorList>
    </citation>
    <scope>NUCLEOTIDE SEQUENCE [LARGE SCALE GENOMIC DNA]</scope>
    <source>
        <strain evidence="13">An180</strain>
    </source>
</reference>
<dbReference type="InterPro" id="IPR036188">
    <property type="entry name" value="FAD/NAD-bd_sf"/>
</dbReference>
<dbReference type="GO" id="GO:0047151">
    <property type="term" value="F:tRNA (uracil(54)-C5)-methyltransferase activity, 5,10-methylenetetrahydrofolate-dependent"/>
    <property type="evidence" value="ECO:0007669"/>
    <property type="project" value="UniProtKB-UniRule"/>
</dbReference>
<gene>
    <name evidence="10" type="primary">trmFO</name>
    <name evidence="12" type="ORF">B5F17_00595</name>
</gene>
<dbReference type="NCBIfam" id="NF003739">
    <property type="entry name" value="PRK05335.1"/>
    <property type="match status" value="1"/>
</dbReference>
<dbReference type="RefSeq" id="WP_087369824.1">
    <property type="nucleotide sequence ID" value="NZ_JBKTCX010000025.1"/>
</dbReference>
<dbReference type="Proteomes" id="UP000195897">
    <property type="component" value="Unassembled WGS sequence"/>
</dbReference>
<sequence length="437" mass="48296">MNKVTVIGAGLAGCEAAWQLAERGIAVELHEMKPDKMTPAHHSADFAELVCSNSLRSNELTNASGLLKEELRRLGGLVVRCADETQVEAGGALAVDREAFARRVTEHIRNHPNITVVPGEVTELPAEGEVIVATGPLTSDALFDAIHARVGGDFLHFFDAAAPIVTFESIDMEHAYFASRYDKGTPDYINCPFTREEFDAFWEALTTAEEAEVHGFEDKLVFEGCMPIEVNARRGHDTLLFGILKPVGLPDPKTGRDPYAVLQLRRDNAQGSLYNLVGCQTHLKWGEQKRIFTMIPALRNAEFVRYGVMHRNTFLDSPRLLDHNFALRADPRIRFAGQMTGVEGYMESNASGFLAGLATACKILGKDAPDFPSTTAIGALGRYISNETVAKFQPMNINFGIIDPLGYKIRGKREKNAKISERALEVIDTMKKEFELR</sequence>
<evidence type="ECO:0000256" key="8">
    <source>
        <dbReference type="ARBA" id="ARBA00022857"/>
    </source>
</evidence>
<evidence type="ECO:0000256" key="2">
    <source>
        <dbReference type="ARBA" id="ARBA00022490"/>
    </source>
</evidence>
<organism evidence="12 13">
    <name type="scientific">Butyricicoccus pullicaecorum</name>
    <dbReference type="NCBI Taxonomy" id="501571"/>
    <lineage>
        <taxon>Bacteria</taxon>
        <taxon>Bacillati</taxon>
        <taxon>Bacillota</taxon>
        <taxon>Clostridia</taxon>
        <taxon>Eubacteriales</taxon>
        <taxon>Butyricicoccaceae</taxon>
        <taxon>Butyricicoccus</taxon>
    </lineage>
</organism>
<evidence type="ECO:0000256" key="10">
    <source>
        <dbReference type="HAMAP-Rule" id="MF_01037"/>
    </source>
</evidence>
<dbReference type="PANTHER" id="PTHR11806">
    <property type="entry name" value="GLUCOSE INHIBITED DIVISION PROTEIN A"/>
    <property type="match status" value="1"/>
</dbReference>
<name>A0A1Y4LFZ4_9FIRM</name>
<dbReference type="Gene3D" id="3.50.50.60">
    <property type="entry name" value="FAD/NAD(P)-binding domain"/>
    <property type="match status" value="2"/>
</dbReference>
<comment type="similarity">
    <text evidence="10">Belongs to the MnmG family. TrmFO subfamily.</text>
</comment>
<dbReference type="InterPro" id="IPR040131">
    <property type="entry name" value="MnmG_N"/>
</dbReference>
<evidence type="ECO:0000256" key="4">
    <source>
        <dbReference type="ARBA" id="ARBA00022630"/>
    </source>
</evidence>
<dbReference type="NCBIfam" id="TIGR00137">
    <property type="entry name" value="gid_trmFO"/>
    <property type="match status" value="1"/>
</dbReference>
<evidence type="ECO:0000256" key="6">
    <source>
        <dbReference type="ARBA" id="ARBA00022694"/>
    </source>
</evidence>
<dbReference type="Pfam" id="PF01134">
    <property type="entry name" value="GIDA"/>
    <property type="match status" value="1"/>
</dbReference>
<keyword evidence="8 10" id="KW-0521">NADP</keyword>
<dbReference type="PANTHER" id="PTHR11806:SF2">
    <property type="entry name" value="METHYLENETETRAHYDROFOLATE--TRNA-(URACIL-5-)-METHYLTRANSFERASE TRMFO"/>
    <property type="match status" value="1"/>
</dbReference>
<evidence type="ECO:0000313" key="13">
    <source>
        <dbReference type="Proteomes" id="UP000195897"/>
    </source>
</evidence>
<keyword evidence="4 10" id="KW-0285">Flavoprotein</keyword>
<feature type="domain" description="MnmG N-terminal" evidence="11">
    <location>
        <begin position="3"/>
        <end position="366"/>
    </location>
</feature>
<dbReference type="GO" id="GO:0030488">
    <property type="term" value="P:tRNA methylation"/>
    <property type="evidence" value="ECO:0007669"/>
    <property type="project" value="TreeGrafter"/>
</dbReference>
<feature type="binding site" evidence="10">
    <location>
        <begin position="8"/>
        <end position="13"/>
    </location>
    <ligand>
        <name>FAD</name>
        <dbReference type="ChEBI" id="CHEBI:57692"/>
    </ligand>
</feature>
<dbReference type="InterPro" id="IPR002218">
    <property type="entry name" value="MnmG-rel"/>
</dbReference>
<comment type="function">
    <text evidence="10">Catalyzes the folate-dependent formation of 5-methyl-uridine at position 54 (M-5-U54) in all tRNAs.</text>
</comment>
<comment type="catalytic activity">
    <reaction evidence="10">
        <text>uridine(54) in tRNA + (6R)-5,10-methylene-5,6,7,8-tetrahydrofolate + NADPH + H(+) = 5-methyluridine(54) in tRNA + (6S)-5,6,7,8-tetrahydrofolate + NADP(+)</text>
        <dbReference type="Rhea" id="RHEA:62372"/>
        <dbReference type="Rhea" id="RHEA-COMP:10167"/>
        <dbReference type="Rhea" id="RHEA-COMP:10193"/>
        <dbReference type="ChEBI" id="CHEBI:15378"/>
        <dbReference type="ChEBI" id="CHEBI:15636"/>
        <dbReference type="ChEBI" id="CHEBI:57453"/>
        <dbReference type="ChEBI" id="CHEBI:57783"/>
        <dbReference type="ChEBI" id="CHEBI:58349"/>
        <dbReference type="ChEBI" id="CHEBI:65315"/>
        <dbReference type="ChEBI" id="CHEBI:74447"/>
        <dbReference type="EC" id="2.1.1.74"/>
    </reaction>
</comment>
<keyword evidence="3 10" id="KW-0489">Methyltransferase</keyword>
<keyword evidence="6 10" id="KW-0819">tRNA processing</keyword>
<dbReference type="SUPFAM" id="SSF51905">
    <property type="entry name" value="FAD/NAD(P)-binding domain"/>
    <property type="match status" value="1"/>
</dbReference>
<evidence type="ECO:0000313" key="12">
    <source>
        <dbReference type="EMBL" id="OUP54429.1"/>
    </source>
</evidence>
<dbReference type="GO" id="GO:0005829">
    <property type="term" value="C:cytosol"/>
    <property type="evidence" value="ECO:0007669"/>
    <property type="project" value="TreeGrafter"/>
</dbReference>
<keyword evidence="7 10" id="KW-0274">FAD</keyword>
<dbReference type="HAMAP" id="MF_01037">
    <property type="entry name" value="TrmFO"/>
    <property type="match status" value="1"/>
</dbReference>
<evidence type="ECO:0000256" key="5">
    <source>
        <dbReference type="ARBA" id="ARBA00022679"/>
    </source>
</evidence>
<keyword evidence="9 10" id="KW-0520">NAD</keyword>
<dbReference type="InterPro" id="IPR004417">
    <property type="entry name" value="TrmFO"/>
</dbReference>
<comment type="catalytic activity">
    <reaction evidence="10">
        <text>uridine(54) in tRNA + (6R)-5,10-methylene-5,6,7,8-tetrahydrofolate + NADH + H(+) = 5-methyluridine(54) in tRNA + (6S)-5,6,7,8-tetrahydrofolate + NAD(+)</text>
        <dbReference type="Rhea" id="RHEA:16873"/>
        <dbReference type="Rhea" id="RHEA-COMP:10167"/>
        <dbReference type="Rhea" id="RHEA-COMP:10193"/>
        <dbReference type="ChEBI" id="CHEBI:15378"/>
        <dbReference type="ChEBI" id="CHEBI:15636"/>
        <dbReference type="ChEBI" id="CHEBI:57453"/>
        <dbReference type="ChEBI" id="CHEBI:57540"/>
        <dbReference type="ChEBI" id="CHEBI:57945"/>
        <dbReference type="ChEBI" id="CHEBI:65315"/>
        <dbReference type="ChEBI" id="CHEBI:74447"/>
        <dbReference type="EC" id="2.1.1.74"/>
    </reaction>
</comment>
<evidence type="ECO:0000256" key="9">
    <source>
        <dbReference type="ARBA" id="ARBA00023027"/>
    </source>
</evidence>
<dbReference type="GO" id="GO:0002098">
    <property type="term" value="P:tRNA wobble uridine modification"/>
    <property type="evidence" value="ECO:0007669"/>
    <property type="project" value="TreeGrafter"/>
</dbReference>
<dbReference type="GO" id="GO:0050660">
    <property type="term" value="F:flavin adenine dinucleotide binding"/>
    <property type="evidence" value="ECO:0007669"/>
    <property type="project" value="UniProtKB-UniRule"/>
</dbReference>
<evidence type="ECO:0000256" key="7">
    <source>
        <dbReference type="ARBA" id="ARBA00022827"/>
    </source>
</evidence>
<comment type="cofactor">
    <cofactor evidence="1 10">
        <name>FAD</name>
        <dbReference type="ChEBI" id="CHEBI:57692"/>
    </cofactor>
</comment>
<evidence type="ECO:0000256" key="3">
    <source>
        <dbReference type="ARBA" id="ARBA00022603"/>
    </source>
</evidence>
<dbReference type="AlphaFoldDB" id="A0A1Y4LFZ4"/>
<keyword evidence="5 10" id="KW-0808">Transferase</keyword>
<dbReference type="EC" id="2.1.1.74" evidence="10"/>
<dbReference type="EMBL" id="NFKK01000001">
    <property type="protein sequence ID" value="OUP54429.1"/>
    <property type="molecule type" value="Genomic_DNA"/>
</dbReference>
<keyword evidence="2 10" id="KW-0963">Cytoplasm</keyword>
<evidence type="ECO:0000256" key="1">
    <source>
        <dbReference type="ARBA" id="ARBA00001974"/>
    </source>
</evidence>
<comment type="caution">
    <text evidence="12">The sequence shown here is derived from an EMBL/GenBank/DDBJ whole genome shotgun (WGS) entry which is preliminary data.</text>
</comment>
<proteinExistence type="inferred from homology"/>
<comment type="subcellular location">
    <subcellularLocation>
        <location evidence="10">Cytoplasm</location>
    </subcellularLocation>
</comment>
<evidence type="ECO:0000259" key="11">
    <source>
        <dbReference type="Pfam" id="PF01134"/>
    </source>
</evidence>